<feature type="domain" description="JmjC" evidence="4">
    <location>
        <begin position="100"/>
        <end position="238"/>
    </location>
</feature>
<sequence>MTIESSLAWLLQPLTVQTFLDQIWGATHYHVKRRCAGYFDGLLHPPSAAEELLGHLQSEPSTVRLVRGEEHKEGDTYRLADGSLDLVRVRNDFAAGYTIVLNEVEQYVRAIASLSHSIEVELNFPTQVNAYVTPPESHGFLPHYDQHDLLVLQIQGAKIWHLYGDAVAPHVMRRYDEVVAADLPAPTDLLLEAGDVLYLPRGQVHAAETNAEPSVHLTMGIRAPTVLTLLTHMLYLLSVRDDRVHTRLPPRHLDDAAAWASLDALVHDMTRIFEDPNVIAEGRGAMAEILARRGRCPPVGQISNAAAIDEQTVVVKHQPLYSRVTAVAGGVALQFAQLLISFGTDHKPALLFLSRSTEPFRIGDLPGLSATQQTELARKLIASGFLVRLPDDWYRLPST</sequence>
<dbReference type="InterPro" id="IPR003347">
    <property type="entry name" value="JmjC_dom"/>
</dbReference>
<keyword evidence="3" id="KW-0408">Iron</keyword>
<comment type="cofactor">
    <cofactor evidence="1">
        <name>Fe(2+)</name>
        <dbReference type="ChEBI" id="CHEBI:29033"/>
    </cofactor>
</comment>
<organism evidence="5 6">
    <name type="scientific">Candidatus Mycobacterium methanotrophicum</name>
    <dbReference type="NCBI Taxonomy" id="2943498"/>
    <lineage>
        <taxon>Bacteria</taxon>
        <taxon>Bacillati</taxon>
        <taxon>Actinomycetota</taxon>
        <taxon>Actinomycetes</taxon>
        <taxon>Mycobacteriales</taxon>
        <taxon>Mycobacteriaceae</taxon>
        <taxon>Mycobacterium</taxon>
    </lineage>
</organism>
<keyword evidence="2" id="KW-0479">Metal-binding</keyword>
<evidence type="ECO:0000259" key="4">
    <source>
        <dbReference type="PROSITE" id="PS51184"/>
    </source>
</evidence>
<evidence type="ECO:0000256" key="1">
    <source>
        <dbReference type="ARBA" id="ARBA00001954"/>
    </source>
</evidence>
<dbReference type="RefSeq" id="WP_219066917.1">
    <property type="nucleotide sequence ID" value="NZ_CAJUXY010000012.1"/>
</dbReference>
<gene>
    <name evidence="5" type="ORF">M5I08_12585</name>
</gene>
<accession>A0ABY4QQB4</accession>
<keyword evidence="6" id="KW-1185">Reference proteome</keyword>
<evidence type="ECO:0000256" key="2">
    <source>
        <dbReference type="ARBA" id="ARBA00022723"/>
    </source>
</evidence>
<evidence type="ECO:0000313" key="5">
    <source>
        <dbReference type="EMBL" id="UQX13079.1"/>
    </source>
</evidence>
<dbReference type="Pfam" id="PF08007">
    <property type="entry name" value="JmjC_2"/>
    <property type="match status" value="1"/>
</dbReference>
<proteinExistence type="predicted"/>
<dbReference type="Proteomes" id="UP001056610">
    <property type="component" value="Chromosome"/>
</dbReference>
<dbReference type="PANTHER" id="PTHR13096:SF9">
    <property type="entry name" value="BIFUNCTIONAL LYSINE-SPECIFIC DEMETHYLASE AND HISTIDYL-HYDROXYLASE"/>
    <property type="match status" value="1"/>
</dbReference>
<evidence type="ECO:0000313" key="6">
    <source>
        <dbReference type="Proteomes" id="UP001056610"/>
    </source>
</evidence>
<name>A0ABY4QQB4_9MYCO</name>
<protein>
    <submittedName>
        <fullName evidence="5">Cupin domain-containing protein</fullName>
    </submittedName>
</protein>
<reference evidence="5" key="1">
    <citation type="submission" date="2022-05" db="EMBL/GenBank/DDBJ databases">
        <title>A methanotrophic Mycobacterium dominates a cave microbial ecosystem.</title>
        <authorList>
            <person name="Van Spanning R.J.M."/>
            <person name="Guan Q."/>
            <person name="Melkonian C."/>
            <person name="Gallant J."/>
            <person name="Polerecky L."/>
            <person name="Flot J.-F."/>
            <person name="Brandt B.W."/>
            <person name="Braster M."/>
            <person name="Iturbe Espinoza P."/>
            <person name="Aerts J."/>
            <person name="Meima-Franke M."/>
            <person name="Piersma S.R."/>
            <person name="Bunduc C."/>
            <person name="Ummels R."/>
            <person name="Pain A."/>
            <person name="Fleming E.J."/>
            <person name="van der Wel N."/>
            <person name="Gherman V.D."/>
            <person name="Sarbu S.M."/>
            <person name="Bodelier P.L.E."/>
            <person name="Bitter W."/>
        </authorList>
    </citation>
    <scope>NUCLEOTIDE SEQUENCE</scope>
    <source>
        <strain evidence="5">Sulfur Cave</strain>
    </source>
</reference>
<dbReference type="PROSITE" id="PS51184">
    <property type="entry name" value="JMJC"/>
    <property type="match status" value="1"/>
</dbReference>
<dbReference type="PANTHER" id="PTHR13096">
    <property type="entry name" value="MINA53 MYC INDUCED NUCLEAR ANTIGEN"/>
    <property type="match status" value="1"/>
</dbReference>
<dbReference type="EMBL" id="CP097320">
    <property type="protein sequence ID" value="UQX13079.1"/>
    <property type="molecule type" value="Genomic_DNA"/>
</dbReference>
<evidence type="ECO:0000256" key="3">
    <source>
        <dbReference type="ARBA" id="ARBA00023004"/>
    </source>
</evidence>
<dbReference type="InterPro" id="IPR039994">
    <property type="entry name" value="NO66-like"/>
</dbReference>